<proteinExistence type="predicted"/>
<dbReference type="EMBL" id="CP007174">
    <property type="protein sequence ID" value="AIF82973.1"/>
    <property type="molecule type" value="Genomic_DNA"/>
</dbReference>
<dbReference type="eggNOG" id="arCOG08805">
    <property type="taxonomic scope" value="Archaea"/>
</dbReference>
<name>A0A075MP33_9ARCH</name>
<dbReference type="OrthoDB" id="8756at2157"/>
<keyword evidence="2" id="KW-1185">Reference proteome</keyword>
<protein>
    <submittedName>
        <fullName evidence="1">Uncharacterized protein</fullName>
    </submittedName>
</protein>
<evidence type="ECO:0000313" key="2">
    <source>
        <dbReference type="Proteomes" id="UP000028194"/>
    </source>
</evidence>
<dbReference type="AlphaFoldDB" id="A0A075MP33"/>
<reference evidence="1 2" key="1">
    <citation type="journal article" date="2014" name="PLoS ONE">
        <title>Genome Sequence of Candidatus Nitrososphaera evergladensis from Group I.1b Enriched from Everglades Soil Reveals Novel Genomic Features of the Ammonia-Oxidizing Archaea.</title>
        <authorList>
            <person name="Zhalnina K.V."/>
            <person name="Dias R."/>
            <person name="Leonard M.T."/>
            <person name="Dorr de Quadros P."/>
            <person name="Camargo F.A."/>
            <person name="Drew J.C."/>
            <person name="Farmerie W.G."/>
            <person name="Daroub S.H."/>
            <person name="Triplett E.W."/>
        </authorList>
    </citation>
    <scope>NUCLEOTIDE SEQUENCE [LARGE SCALE GENOMIC DNA]</scope>
    <source>
        <strain evidence="1 2">SR1</strain>
    </source>
</reference>
<organism evidence="1 2">
    <name type="scientific">Candidatus Nitrososphaera evergladensis SR1</name>
    <dbReference type="NCBI Taxonomy" id="1459636"/>
    <lineage>
        <taxon>Archaea</taxon>
        <taxon>Nitrososphaerota</taxon>
        <taxon>Nitrososphaeria</taxon>
        <taxon>Nitrososphaerales</taxon>
        <taxon>Nitrososphaeraceae</taxon>
        <taxon>Nitrososphaera</taxon>
    </lineage>
</organism>
<dbReference type="KEGG" id="nev:NTE_00897"/>
<dbReference type="Proteomes" id="UP000028194">
    <property type="component" value="Chromosome"/>
</dbReference>
<dbReference type="GeneID" id="41596737"/>
<dbReference type="RefSeq" id="WP_148699836.1">
    <property type="nucleotide sequence ID" value="NZ_CP007174.1"/>
</dbReference>
<dbReference type="HOGENOM" id="CLU_100103_1_0_2"/>
<sequence>MSGDSVGPEASSSYQSKKTRSVTFRIDSSVIDELQGEADTREISLNVLVNQVLKRYAEWDRYESKIGMMPVPKLMLSTLIDKAISSAKAGGIKEVEVYRDLIVKEAAQIAFNLMKDSVLFMKKHYNLWVVLSVLEEYMKVSGIKADHRIEGSSKHVFVVQHELGENWSLFTKELLTLIFQNLAKVRADIHVTPNTTVAEVILR</sequence>
<evidence type="ECO:0000313" key="1">
    <source>
        <dbReference type="EMBL" id="AIF82973.1"/>
    </source>
</evidence>
<accession>A0A075MP33</accession>
<gene>
    <name evidence="1" type="ORF">NTE_00897</name>
</gene>
<dbReference type="STRING" id="1459636.NTE_00897"/>